<dbReference type="PANTHER" id="PTHR12215">
    <property type="entry name" value="PHOSPHOPANTETHEINE TRANSFERASE"/>
    <property type="match status" value="1"/>
</dbReference>
<comment type="similarity">
    <text evidence="1">Belongs to the P-Pant transferase superfamily. Gsp/Sfp/HetI/AcpT family.</text>
</comment>
<accession>A0ABU0TK18</accession>
<dbReference type="InterPro" id="IPR037143">
    <property type="entry name" value="4-PPantetheinyl_Trfase_dom_sf"/>
</dbReference>
<evidence type="ECO:0000313" key="4">
    <source>
        <dbReference type="EMBL" id="MDQ1097390.1"/>
    </source>
</evidence>
<keyword evidence="2 4" id="KW-0808">Transferase</keyword>
<dbReference type="EC" id="2.7.8.-" evidence="4"/>
<protein>
    <submittedName>
        <fullName evidence="4">4'-phosphopantetheinyl transferase</fullName>
        <ecNumber evidence="4">2.7.8.-</ecNumber>
    </submittedName>
</protein>
<keyword evidence="5" id="KW-1185">Reference proteome</keyword>
<dbReference type="EMBL" id="JAUTAL010000001">
    <property type="protein sequence ID" value="MDQ1097390.1"/>
    <property type="molecule type" value="Genomic_DNA"/>
</dbReference>
<dbReference type="PANTHER" id="PTHR12215:SF10">
    <property type="entry name" value="L-AMINOADIPATE-SEMIALDEHYDE DEHYDROGENASE-PHOSPHOPANTETHEINYL TRANSFERASE"/>
    <property type="match status" value="1"/>
</dbReference>
<dbReference type="GO" id="GO:0016740">
    <property type="term" value="F:transferase activity"/>
    <property type="evidence" value="ECO:0007669"/>
    <property type="project" value="UniProtKB-KW"/>
</dbReference>
<dbReference type="InterPro" id="IPR050559">
    <property type="entry name" value="P-Pant_transferase_sf"/>
</dbReference>
<evidence type="ECO:0000256" key="2">
    <source>
        <dbReference type="ARBA" id="ARBA00022679"/>
    </source>
</evidence>
<dbReference type="SUPFAM" id="SSF56214">
    <property type="entry name" value="4'-phosphopantetheinyl transferase"/>
    <property type="match status" value="2"/>
</dbReference>
<name>A0ABU0TK18_9FLAO</name>
<feature type="domain" description="4'-phosphopantetheinyl transferase" evidence="3">
    <location>
        <begin position="106"/>
        <end position="173"/>
    </location>
</feature>
<reference evidence="4 5" key="1">
    <citation type="submission" date="2023-07" db="EMBL/GenBank/DDBJ databases">
        <title>Functional and genomic diversity of the sorghum phyllosphere microbiome.</title>
        <authorList>
            <person name="Shade A."/>
        </authorList>
    </citation>
    <scope>NUCLEOTIDE SEQUENCE [LARGE SCALE GENOMIC DNA]</scope>
    <source>
        <strain evidence="4 5">SORGH_AS_1064</strain>
    </source>
</reference>
<dbReference type="RefSeq" id="WP_307450869.1">
    <property type="nucleotide sequence ID" value="NZ_JAUTAL010000001.1"/>
</dbReference>
<gene>
    <name evidence="4" type="ORF">QE404_002537</name>
</gene>
<organism evidence="4 5">
    <name type="scientific">Chryseobacterium camelliae</name>
    <dbReference type="NCBI Taxonomy" id="1265445"/>
    <lineage>
        <taxon>Bacteria</taxon>
        <taxon>Pseudomonadati</taxon>
        <taxon>Bacteroidota</taxon>
        <taxon>Flavobacteriia</taxon>
        <taxon>Flavobacteriales</taxon>
        <taxon>Weeksellaceae</taxon>
        <taxon>Chryseobacterium group</taxon>
        <taxon>Chryseobacterium</taxon>
    </lineage>
</organism>
<proteinExistence type="inferred from homology"/>
<dbReference type="Gene3D" id="3.90.470.20">
    <property type="entry name" value="4'-phosphopantetheinyl transferase domain"/>
    <property type="match status" value="2"/>
</dbReference>
<dbReference type="InterPro" id="IPR008278">
    <property type="entry name" value="4-PPantetheinyl_Trfase_dom"/>
</dbReference>
<dbReference type="Proteomes" id="UP001225072">
    <property type="component" value="Unassembled WGS sequence"/>
</dbReference>
<comment type="caution">
    <text evidence="4">The sequence shown here is derived from an EMBL/GenBank/DDBJ whole genome shotgun (WGS) entry which is preliminary data.</text>
</comment>
<sequence>MEIWVAYSFPDRNDEERLEALFAQLPAPITEPVNRYRNPADRKGRIISKLLLETLVRKHFPHQGFSWDRYRKDALSKPYMQGLDICFSTSHHDALSIVCITSGKACGVDSELARPVDPELYHDFLHPHEKDLIASNTDQATSFYKIWTRKEAILKALGVGISYEMNSIDAHKDIVMAGNHSYVTTPLFLSASIVTHLATPEAISTLHLEEISF</sequence>
<evidence type="ECO:0000256" key="1">
    <source>
        <dbReference type="ARBA" id="ARBA00010990"/>
    </source>
</evidence>
<evidence type="ECO:0000313" key="5">
    <source>
        <dbReference type="Proteomes" id="UP001225072"/>
    </source>
</evidence>
<evidence type="ECO:0000259" key="3">
    <source>
        <dbReference type="Pfam" id="PF01648"/>
    </source>
</evidence>
<dbReference type="Pfam" id="PF01648">
    <property type="entry name" value="ACPS"/>
    <property type="match status" value="1"/>
</dbReference>